<evidence type="ECO:0000256" key="5">
    <source>
        <dbReference type="SAM" id="MobiDB-lite"/>
    </source>
</evidence>
<evidence type="ECO:0000256" key="4">
    <source>
        <dbReference type="PROSITE-ProRule" id="PRU01077"/>
    </source>
</evidence>
<accession>F4PPQ0</accession>
<dbReference type="GO" id="GO:0048471">
    <property type="term" value="C:perinuclear region of cytoplasm"/>
    <property type="evidence" value="ECO:0007669"/>
    <property type="project" value="EnsemblProtists"/>
</dbReference>
<dbReference type="SMART" id="SM00326">
    <property type="entry name" value="SH3"/>
    <property type="match status" value="2"/>
</dbReference>
<reference evidence="9" key="1">
    <citation type="journal article" date="2011" name="Genome Res.">
        <title>Phylogeny-wide analysis of social amoeba genomes highlights ancient origins for complex intercellular communication.</title>
        <authorList>
            <person name="Heidel A.J."/>
            <person name="Lawal H.M."/>
            <person name="Felder M."/>
            <person name="Schilde C."/>
            <person name="Helps N.R."/>
            <person name="Tunggal B."/>
            <person name="Rivero F."/>
            <person name="John U."/>
            <person name="Schleicher M."/>
            <person name="Eichinger L."/>
            <person name="Platzer M."/>
            <person name="Noegel A.A."/>
            <person name="Schaap P."/>
            <person name="Gloeckner G."/>
        </authorList>
    </citation>
    <scope>NUCLEOTIDE SEQUENCE [LARGE SCALE GENOMIC DNA]</scope>
    <source>
        <strain evidence="9">SH3</strain>
    </source>
</reference>
<dbReference type="Pfam" id="PF00018">
    <property type="entry name" value="SH3_1"/>
    <property type="match status" value="2"/>
</dbReference>
<feature type="domain" description="F-BAR" evidence="7">
    <location>
        <begin position="8"/>
        <end position="261"/>
    </location>
</feature>
<feature type="compositionally biased region" description="Polar residues" evidence="5">
    <location>
        <begin position="299"/>
        <end position="309"/>
    </location>
</feature>
<dbReference type="SUPFAM" id="SSF103657">
    <property type="entry name" value="BAR/IMD domain-like"/>
    <property type="match status" value="1"/>
</dbReference>
<keyword evidence="1 3" id="KW-0728">SH3 domain</keyword>
<dbReference type="InterPro" id="IPR001452">
    <property type="entry name" value="SH3_domain"/>
</dbReference>
<dbReference type="PROSITE" id="PS50002">
    <property type="entry name" value="SH3"/>
    <property type="match status" value="2"/>
</dbReference>
<dbReference type="GO" id="GO:0043327">
    <property type="term" value="P:chemotaxis to cAMP"/>
    <property type="evidence" value="ECO:0007669"/>
    <property type="project" value="EnsemblProtists"/>
</dbReference>
<dbReference type="GO" id="GO:0008017">
    <property type="term" value="F:microtubule binding"/>
    <property type="evidence" value="ECO:0007669"/>
    <property type="project" value="EnsemblProtists"/>
</dbReference>
<dbReference type="OrthoDB" id="10255964at2759"/>
<dbReference type="GeneID" id="14874309"/>
<keyword evidence="2 4" id="KW-0175">Coiled coil</keyword>
<evidence type="ECO:0000256" key="3">
    <source>
        <dbReference type="PROSITE-ProRule" id="PRU00192"/>
    </source>
</evidence>
<evidence type="ECO:0000259" key="7">
    <source>
        <dbReference type="PROSITE" id="PS51741"/>
    </source>
</evidence>
<dbReference type="SUPFAM" id="SSF50044">
    <property type="entry name" value="SH3-domain"/>
    <property type="match status" value="2"/>
</dbReference>
<keyword evidence="9" id="KW-1185">Reference proteome</keyword>
<dbReference type="InterPro" id="IPR036028">
    <property type="entry name" value="SH3-like_dom_sf"/>
</dbReference>
<evidence type="ECO:0000313" key="9">
    <source>
        <dbReference type="Proteomes" id="UP000007797"/>
    </source>
</evidence>
<dbReference type="EMBL" id="GL883009">
    <property type="protein sequence ID" value="EGG22363.1"/>
    <property type="molecule type" value="Genomic_DNA"/>
</dbReference>
<dbReference type="InterPro" id="IPR001060">
    <property type="entry name" value="FCH_dom"/>
</dbReference>
<dbReference type="KEGG" id="dfa:DFA_04481"/>
<dbReference type="Gene3D" id="1.20.1270.60">
    <property type="entry name" value="Arfaptin homology (AH) domain/BAR domain"/>
    <property type="match status" value="1"/>
</dbReference>
<dbReference type="PANTHER" id="PTHR23065:SF52">
    <property type="entry name" value="SH3 AND F-BAR DOMAIN-CONTAINING PROTEIN DDB_G0271676"/>
    <property type="match status" value="1"/>
</dbReference>
<dbReference type="GO" id="GO:0016050">
    <property type="term" value="P:vesicle organization"/>
    <property type="evidence" value="ECO:0007669"/>
    <property type="project" value="EnsemblProtists"/>
</dbReference>
<feature type="domain" description="SH3" evidence="6">
    <location>
        <begin position="352"/>
        <end position="414"/>
    </location>
</feature>
<dbReference type="InterPro" id="IPR027267">
    <property type="entry name" value="AH/BAR_dom_sf"/>
</dbReference>
<dbReference type="Proteomes" id="UP000007797">
    <property type="component" value="Unassembled WGS sequence"/>
</dbReference>
<dbReference type="PANTHER" id="PTHR23065">
    <property type="entry name" value="PROLINE-SERINE-THREONINE PHOSPHATASE INTERACTING PROTEIN 1"/>
    <property type="match status" value="1"/>
</dbReference>
<evidence type="ECO:0000256" key="1">
    <source>
        <dbReference type="ARBA" id="ARBA00022443"/>
    </source>
</evidence>
<dbReference type="FunFam" id="1.20.1270.60:FF:000060">
    <property type="entry name" value="Actin polymerization protein Bzz1"/>
    <property type="match status" value="1"/>
</dbReference>
<dbReference type="PRINTS" id="PR00452">
    <property type="entry name" value="SH3DOMAIN"/>
</dbReference>
<dbReference type="GO" id="GO:0005886">
    <property type="term" value="C:plasma membrane"/>
    <property type="evidence" value="ECO:0007669"/>
    <property type="project" value="TreeGrafter"/>
</dbReference>
<dbReference type="GO" id="GO:0030041">
    <property type="term" value="P:actin filament polymerization"/>
    <property type="evidence" value="ECO:0007669"/>
    <property type="project" value="EnsemblProtists"/>
</dbReference>
<feature type="region of interest" description="Disordered" evidence="5">
    <location>
        <begin position="130"/>
        <end position="185"/>
    </location>
</feature>
<dbReference type="AlphaFoldDB" id="F4PPQ0"/>
<dbReference type="PROSITE" id="PS51741">
    <property type="entry name" value="F_BAR"/>
    <property type="match status" value="1"/>
</dbReference>
<dbReference type="STRING" id="1054147.F4PPQ0"/>
<gene>
    <name evidence="8" type="ORF">DFA_04481</name>
</gene>
<feature type="compositionally biased region" description="Basic and acidic residues" evidence="5">
    <location>
        <begin position="165"/>
        <end position="185"/>
    </location>
</feature>
<organism evidence="8 9">
    <name type="scientific">Cavenderia fasciculata</name>
    <name type="common">Slime mold</name>
    <name type="synonym">Dictyostelium fasciculatum</name>
    <dbReference type="NCBI Taxonomy" id="261658"/>
    <lineage>
        <taxon>Eukaryota</taxon>
        <taxon>Amoebozoa</taxon>
        <taxon>Evosea</taxon>
        <taxon>Eumycetozoa</taxon>
        <taxon>Dictyostelia</taxon>
        <taxon>Acytosteliales</taxon>
        <taxon>Cavenderiaceae</taxon>
        <taxon>Cavenderia</taxon>
    </lineage>
</organism>
<sequence length="514" mass="57854">MTSAIRTRGFSEDLWDKFEGVVKKVENGKVFTNTMSKFLSKQQQIESAYAKSMIKLCKDKSLAPDMEIGTLRDSWQVYRDQLEAISNLHDEFSQKLEKLIASNVEFYLEESRKQRKALVASGEKLTKDLKTAEANESKAKQNYEKLKKKQEEAHEDLSKQPPGAKEQKARKNVETATKAADRADNEYKDSVKQLQLNQTKFYHEEMPKILDDLQRFEVERLDKTKDWMLDIIKFTETIPPLVSISNENIRKGFENIDRDKDIQSFIMEKMSGAQKPAESQYEPYQSSSHLSFSALSTSQANSPLQNGENSKSRHSLGSSISSSSGGGGRDSVTSSPINGANVTNSRSVEDMVITDTVRALYDYSETEENEISFKSNNIIKVIMKDESGWWRGTVVGGDGKIGMFPSNFVLSTDSTQTKKVDVAGSKCKVLYDYHSDCEGELGIKEGELLTIEYEDEGWFFGSNEKNESGRFPKSNIDGDTTFTFSLEIVHDPSVLKDCLPISAASLETTLVYVH</sequence>
<proteinExistence type="predicted"/>
<evidence type="ECO:0000256" key="2">
    <source>
        <dbReference type="ARBA" id="ARBA00023054"/>
    </source>
</evidence>
<name>F4PPQ0_CACFS</name>
<dbReference type="CDD" id="cd00174">
    <property type="entry name" value="SH3"/>
    <property type="match status" value="2"/>
</dbReference>
<dbReference type="OMA" id="AMAHVFK"/>
<dbReference type="RefSeq" id="XP_004360214.1">
    <property type="nucleotide sequence ID" value="XM_004360157.1"/>
</dbReference>
<feature type="compositionally biased region" description="Basic and acidic residues" evidence="5">
    <location>
        <begin position="130"/>
        <end position="158"/>
    </location>
</feature>
<feature type="region of interest" description="Disordered" evidence="5">
    <location>
        <begin position="295"/>
        <end position="343"/>
    </location>
</feature>
<dbReference type="Pfam" id="PF00611">
    <property type="entry name" value="FCH"/>
    <property type="match status" value="1"/>
</dbReference>
<dbReference type="Gene3D" id="2.30.30.40">
    <property type="entry name" value="SH3 Domains"/>
    <property type="match status" value="2"/>
</dbReference>
<evidence type="ECO:0000259" key="6">
    <source>
        <dbReference type="PROSITE" id="PS50002"/>
    </source>
</evidence>
<dbReference type="CDD" id="cd07610">
    <property type="entry name" value="FCH_F-BAR"/>
    <property type="match status" value="1"/>
</dbReference>
<dbReference type="SMART" id="SM00055">
    <property type="entry name" value="FCH"/>
    <property type="match status" value="1"/>
</dbReference>
<feature type="domain" description="SH3" evidence="6">
    <location>
        <begin position="422"/>
        <end position="481"/>
    </location>
</feature>
<dbReference type="GO" id="GO:0031982">
    <property type="term" value="C:vesicle"/>
    <property type="evidence" value="ECO:0007669"/>
    <property type="project" value="EnsemblProtists"/>
</dbReference>
<dbReference type="InterPro" id="IPR031160">
    <property type="entry name" value="F_BAR_dom"/>
</dbReference>
<protein>
    <submittedName>
        <fullName evidence="8">SH3 domain-containing protein</fullName>
    </submittedName>
</protein>
<evidence type="ECO:0000313" key="8">
    <source>
        <dbReference type="EMBL" id="EGG22363.1"/>
    </source>
</evidence>